<dbReference type="SUPFAM" id="SSF53756">
    <property type="entry name" value="UDP-Glycosyltransferase/glycogen phosphorylase"/>
    <property type="match status" value="2"/>
</dbReference>
<evidence type="ECO:0000259" key="2">
    <source>
        <dbReference type="Pfam" id="PF00534"/>
    </source>
</evidence>
<organism evidence="3 4">
    <name type="scientific">Nonlabens agnitus</name>
    <dbReference type="NCBI Taxonomy" id="870484"/>
    <lineage>
        <taxon>Bacteria</taxon>
        <taxon>Pseudomonadati</taxon>
        <taxon>Bacteroidota</taxon>
        <taxon>Flavobacteriia</taxon>
        <taxon>Flavobacteriales</taxon>
        <taxon>Flavobacteriaceae</taxon>
        <taxon>Nonlabens</taxon>
    </lineage>
</organism>
<dbReference type="AlphaFoldDB" id="A0A2S9WU32"/>
<gene>
    <name evidence="3" type="ORF">BST86_07635</name>
</gene>
<dbReference type="InterPro" id="IPR050194">
    <property type="entry name" value="Glycosyltransferase_grp1"/>
</dbReference>
<feature type="domain" description="Glycosyl transferase family 1" evidence="2">
    <location>
        <begin position="464"/>
        <end position="522"/>
    </location>
</feature>
<name>A0A2S9WU32_9FLAO</name>
<evidence type="ECO:0000313" key="4">
    <source>
        <dbReference type="Proteomes" id="UP000239532"/>
    </source>
</evidence>
<dbReference type="Gene3D" id="3.40.50.2000">
    <property type="entry name" value="Glycogen Phosphorylase B"/>
    <property type="match status" value="3"/>
</dbReference>
<feature type="region of interest" description="Disordered" evidence="1">
    <location>
        <begin position="245"/>
        <end position="465"/>
    </location>
</feature>
<feature type="compositionally biased region" description="Basic and acidic residues" evidence="1">
    <location>
        <begin position="397"/>
        <end position="407"/>
    </location>
</feature>
<dbReference type="InterPro" id="IPR001296">
    <property type="entry name" value="Glyco_trans_1"/>
</dbReference>
<feature type="compositionally biased region" description="Polar residues" evidence="1">
    <location>
        <begin position="359"/>
        <end position="373"/>
    </location>
</feature>
<protein>
    <recommendedName>
        <fullName evidence="2">Glycosyl transferase family 1 domain-containing protein</fullName>
    </recommendedName>
</protein>
<feature type="compositionally biased region" description="Polar residues" evidence="1">
    <location>
        <begin position="279"/>
        <end position="314"/>
    </location>
</feature>
<feature type="compositionally biased region" description="Basic and acidic residues" evidence="1">
    <location>
        <begin position="334"/>
        <end position="358"/>
    </location>
</feature>
<dbReference type="RefSeq" id="WP_394340885.1">
    <property type="nucleotide sequence ID" value="NZ_MQUC01000003.1"/>
</dbReference>
<feature type="compositionally biased region" description="Polar residues" evidence="1">
    <location>
        <begin position="381"/>
        <end position="396"/>
    </location>
</feature>
<evidence type="ECO:0000256" key="1">
    <source>
        <dbReference type="SAM" id="MobiDB-lite"/>
    </source>
</evidence>
<proteinExistence type="predicted"/>
<dbReference type="GO" id="GO:0016757">
    <property type="term" value="F:glycosyltransferase activity"/>
    <property type="evidence" value="ECO:0007669"/>
    <property type="project" value="InterPro"/>
</dbReference>
<keyword evidence="4" id="KW-1185">Reference proteome</keyword>
<sequence length="614" mass="68817">MNLLVISDAHLLTIDGKKVAYAPYIKEMDLWMDKVCATTIVSPDKLDGFLLYKPFARQDFRHIGTKRLEFHKISSAITSLFSIPFQIWTLYLEMKKADHIHLRAPGNLALLAGLVAISLPRKRKSVKYAGNWDPNSKQPLSYRWQKRLFSSSKWSKNTKVMAYGQWKNQSENIVPFFTASYSKTDRKVFLKELVSPVQIIFVGTISKNKNPQLLIELIEGLHEHGIAAQAHFYGDGPMMHQLKQHANPTMATELSRSQPQSDLNAGSSLSTERSRSQVEDSSTPQCNPVSSLSIERSRSQVENSSKPQSNPVSSDSRETDGDSNHLSPLKKRPSHTERSRSEDNGADTDATRVTERSRSQPQSDPNAGSSLSTERSRSQVEDSSTPQSNPVSSLLTERSRSQVENRSEPQSNPVSSDSREMDGSQNTHSFQKKPPSRTEPSQSEDNRTSNLSPLGKCPQDNGAFTFHGNQPAEVVKKAYKQAHFLFLASQSEGWPKAVAEAMWHGCVPIASPVSCVPWMLNNNGDPDLETLFQNTPGQSEPVEDVLVANKLKAKSETPRGLIFTKTNHTITDLQWLINNPDHYQMISQAAQTWSQQYTLEDFEKEIVKLLKNQI</sequence>
<dbReference type="Proteomes" id="UP000239532">
    <property type="component" value="Unassembled WGS sequence"/>
</dbReference>
<reference evidence="3 4" key="1">
    <citation type="submission" date="2016-11" db="EMBL/GenBank/DDBJ databases">
        <title>Trade-off between light-utilization and light-protection in marine flavobacteria.</title>
        <authorList>
            <person name="Kumagai Y."/>
        </authorList>
    </citation>
    <scope>NUCLEOTIDE SEQUENCE [LARGE SCALE GENOMIC DNA]</scope>
    <source>
        <strain evidence="3 4">JCM 17109</strain>
    </source>
</reference>
<dbReference type="PANTHER" id="PTHR45947:SF3">
    <property type="entry name" value="SULFOQUINOVOSYL TRANSFERASE SQD2"/>
    <property type="match status" value="1"/>
</dbReference>
<feature type="compositionally biased region" description="Polar residues" evidence="1">
    <location>
        <begin position="438"/>
        <end position="452"/>
    </location>
</feature>
<evidence type="ECO:0000313" key="3">
    <source>
        <dbReference type="EMBL" id="PRP66977.1"/>
    </source>
</evidence>
<dbReference type="EMBL" id="MQUC01000003">
    <property type="protein sequence ID" value="PRP66977.1"/>
    <property type="molecule type" value="Genomic_DNA"/>
</dbReference>
<accession>A0A2S9WU32</accession>
<dbReference type="Pfam" id="PF00534">
    <property type="entry name" value="Glycos_transf_1"/>
    <property type="match status" value="1"/>
</dbReference>
<dbReference type="PANTHER" id="PTHR45947">
    <property type="entry name" value="SULFOQUINOVOSYL TRANSFERASE SQD2"/>
    <property type="match status" value="1"/>
</dbReference>
<feature type="compositionally biased region" description="Polar residues" evidence="1">
    <location>
        <begin position="245"/>
        <end position="271"/>
    </location>
</feature>
<comment type="caution">
    <text evidence="3">The sequence shown here is derived from an EMBL/GenBank/DDBJ whole genome shotgun (WGS) entry which is preliminary data.</text>
</comment>